<dbReference type="PROSITE" id="PS51192">
    <property type="entry name" value="HELICASE_ATP_BIND_1"/>
    <property type="match status" value="1"/>
</dbReference>
<dbReference type="SUPFAM" id="SSF57850">
    <property type="entry name" value="RING/U-box"/>
    <property type="match status" value="1"/>
</dbReference>
<dbReference type="PROSITE" id="PS50089">
    <property type="entry name" value="ZF_RING_2"/>
    <property type="match status" value="1"/>
</dbReference>
<evidence type="ECO:0000256" key="5">
    <source>
        <dbReference type="ARBA" id="ARBA00022771"/>
    </source>
</evidence>
<keyword evidence="2" id="KW-0479">Metal-binding</keyword>
<feature type="domain" description="Helicase ATP-binding" evidence="15">
    <location>
        <begin position="398"/>
        <end position="573"/>
    </location>
</feature>
<feature type="compositionally biased region" description="Acidic residues" evidence="13">
    <location>
        <begin position="49"/>
        <end position="59"/>
    </location>
</feature>
<keyword evidence="7" id="KW-0347">Helicase</keyword>
<sequence>MLSDVATDSKRRVYAPENSKEERELGIEYQDEFGIPGLQKEAFAYGLEAEVDSGDDGETEATTTQEQKFSVEDGSSGTDMKPEKLGENMTNPEGRSAKKEEQVFHTNDPLNPSPGRPGAEEVGVKRNLAQPVSTEQTTKSPRVASGAAPSKRERSTNDTSEPEQLESKGYKPIASHLFEGFSTSTGGNLAAQGDHVVLKSDTVNHMTPSRVRLRIRGRDVGRIPLDQASHLSPLLYHDYILAEGFVLEDPGQRLRLNSSIIVYVKIWAKTELFGDQPLRTEAEEHDRSLLQASFLNLARSLDWIKHPELKRAKNVGFYMEEAIKLTDSQKKLANSIPGLNCSLREYQKHGVSWMILREAGLGDTDVDNYNPLWKEVTDLETIFYFNPSTLSVSLSRPKISGESCKGGILADEMGLGKTVQAIGLILANPAPPPSESEQAAGMKRGGTLVVCPTTILSQWQEEIATHSDGLRVTQFYGVKRLSQNVEVLTLEESDVVVTTYGILASDSTGNRFLTRTKWHRVILDEAHCIKSGKTKTARAAFELEASSYWCLTGTPVQNQPNDLYSLLRFMKLSPWGNQRFWNREVMSKHNSGSTEEVQNARVIIRHVLAPVMLRRTKHDRTPDGRRLLELPERITEVCRIVQEPPERDFYNALYSRSRTSFDTYVAQGKVLSNMVSVLTLLLRLRQCCDHPFLFLSAPSSDVDLMKNLSRFAKRFVDPSASARGGGGDEDGRPSQSDIGRPSAYKENMVKAFKDGKRMETEECPICLDMMEDAVIAACGHGACRDCLSHCFGSKDSAFCPVCRAPIQQQQVLTAPRSSRFSIDINEKWQPSSKVSRLLADLKSIRENSSRDKVVVFSQWTSMLDLLEVPLTKASIAFLRLDGAVPPQQRPIILKEFANSGDANVLLVSTKAGGVGLNLTMANHVIILDPWWNPAVEEQAIGRVHRIGQDKKVYVKRYVVKDSVEERLLDVQRMKQELVNGVVEQTPAEAREARLEEIKLLFS</sequence>
<dbReference type="InterPro" id="IPR027417">
    <property type="entry name" value="P-loop_NTPase"/>
</dbReference>
<dbReference type="InterPro" id="IPR049730">
    <property type="entry name" value="SNF2/RAD54-like_C"/>
</dbReference>
<dbReference type="GO" id="GO:0008270">
    <property type="term" value="F:zinc ion binding"/>
    <property type="evidence" value="ECO:0007669"/>
    <property type="project" value="UniProtKB-KW"/>
</dbReference>
<evidence type="ECO:0000256" key="9">
    <source>
        <dbReference type="ARBA" id="ARBA00022840"/>
    </source>
</evidence>
<dbReference type="GO" id="GO:0004386">
    <property type="term" value="F:helicase activity"/>
    <property type="evidence" value="ECO:0007669"/>
    <property type="project" value="UniProtKB-KW"/>
</dbReference>
<evidence type="ECO:0000259" key="16">
    <source>
        <dbReference type="PROSITE" id="PS51194"/>
    </source>
</evidence>
<evidence type="ECO:0000313" key="17">
    <source>
        <dbReference type="EMBL" id="CAE0048527.1"/>
    </source>
</evidence>
<keyword evidence="10" id="KW-0234">DNA repair</keyword>
<evidence type="ECO:0000256" key="12">
    <source>
        <dbReference type="PROSITE-ProRule" id="PRU00175"/>
    </source>
</evidence>
<comment type="subcellular location">
    <subcellularLocation>
        <location evidence="1">Nucleus</location>
    </subcellularLocation>
</comment>
<dbReference type="SMART" id="SM00184">
    <property type="entry name" value="RING"/>
    <property type="match status" value="1"/>
</dbReference>
<reference evidence="17" key="1">
    <citation type="submission" date="2021-01" db="EMBL/GenBank/DDBJ databases">
        <authorList>
            <person name="Corre E."/>
            <person name="Pelletier E."/>
            <person name="Niang G."/>
            <person name="Scheremetjew M."/>
            <person name="Finn R."/>
            <person name="Kale V."/>
            <person name="Holt S."/>
            <person name="Cochrane G."/>
            <person name="Meng A."/>
            <person name="Brown T."/>
            <person name="Cohen L."/>
        </authorList>
    </citation>
    <scope>NUCLEOTIDE SEQUENCE</scope>
    <source>
        <strain evidence="17">CCMP 769</strain>
    </source>
</reference>
<dbReference type="PANTHER" id="PTHR45626">
    <property type="entry name" value="TRANSCRIPTION TERMINATION FACTOR 2-RELATED"/>
    <property type="match status" value="1"/>
</dbReference>
<dbReference type="EMBL" id="HBHW01021417">
    <property type="protein sequence ID" value="CAE0048527.1"/>
    <property type="molecule type" value="Transcribed_RNA"/>
</dbReference>
<dbReference type="CDD" id="cd18793">
    <property type="entry name" value="SF2_C_SNF"/>
    <property type="match status" value="1"/>
</dbReference>
<dbReference type="AlphaFoldDB" id="A0A7S2ZR06"/>
<dbReference type="InterPro" id="IPR014905">
    <property type="entry name" value="HIRAN"/>
</dbReference>
<organism evidence="17">
    <name type="scientific">Rhodosorus marinus</name>
    <dbReference type="NCBI Taxonomy" id="101924"/>
    <lineage>
        <taxon>Eukaryota</taxon>
        <taxon>Rhodophyta</taxon>
        <taxon>Stylonematophyceae</taxon>
        <taxon>Stylonematales</taxon>
        <taxon>Stylonemataceae</taxon>
        <taxon>Rhodosorus</taxon>
    </lineage>
</organism>
<dbReference type="GO" id="GO:0005524">
    <property type="term" value="F:ATP binding"/>
    <property type="evidence" value="ECO:0007669"/>
    <property type="project" value="UniProtKB-KW"/>
</dbReference>
<evidence type="ECO:0000256" key="10">
    <source>
        <dbReference type="ARBA" id="ARBA00023204"/>
    </source>
</evidence>
<name>A0A7S2ZR06_9RHOD</name>
<protein>
    <submittedName>
        <fullName evidence="17">Uncharacterized protein</fullName>
    </submittedName>
</protein>
<evidence type="ECO:0000256" key="3">
    <source>
        <dbReference type="ARBA" id="ARBA00022741"/>
    </source>
</evidence>
<dbReference type="PROSITE" id="PS00690">
    <property type="entry name" value="DEAH_ATP_HELICASE"/>
    <property type="match status" value="1"/>
</dbReference>
<feature type="compositionally biased region" description="Polar residues" evidence="13">
    <location>
        <begin position="130"/>
        <end position="140"/>
    </location>
</feature>
<dbReference type="GO" id="GO:0006281">
    <property type="term" value="P:DNA repair"/>
    <property type="evidence" value="ECO:0007669"/>
    <property type="project" value="UniProtKB-KW"/>
</dbReference>
<dbReference type="Pfam" id="PF08797">
    <property type="entry name" value="HIRAN"/>
    <property type="match status" value="1"/>
</dbReference>
<dbReference type="InterPro" id="IPR050628">
    <property type="entry name" value="SNF2_RAD54_helicase_TF"/>
</dbReference>
<evidence type="ECO:0000256" key="11">
    <source>
        <dbReference type="ARBA" id="ARBA00023242"/>
    </source>
</evidence>
<dbReference type="CDD" id="cd18008">
    <property type="entry name" value="DEXDc_SHPRH-like"/>
    <property type="match status" value="1"/>
</dbReference>
<dbReference type="Pfam" id="PF00176">
    <property type="entry name" value="SNF2-rel_dom"/>
    <property type="match status" value="1"/>
</dbReference>
<dbReference type="SMART" id="SM00490">
    <property type="entry name" value="HELICc"/>
    <property type="match status" value="1"/>
</dbReference>
<gene>
    <name evidence="17" type="ORF">RMAR00112_LOCUS16522</name>
</gene>
<dbReference type="InterPro" id="IPR001650">
    <property type="entry name" value="Helicase_C-like"/>
</dbReference>
<dbReference type="GO" id="GO:0005634">
    <property type="term" value="C:nucleus"/>
    <property type="evidence" value="ECO:0007669"/>
    <property type="project" value="UniProtKB-SubCell"/>
</dbReference>
<proteinExistence type="predicted"/>
<dbReference type="PROSITE" id="PS51194">
    <property type="entry name" value="HELICASE_CTER"/>
    <property type="match status" value="1"/>
</dbReference>
<keyword evidence="11" id="KW-0539">Nucleus</keyword>
<dbReference type="InterPro" id="IPR001841">
    <property type="entry name" value="Znf_RING"/>
</dbReference>
<feature type="compositionally biased region" description="Polar residues" evidence="13">
    <location>
        <begin position="60"/>
        <end position="78"/>
    </location>
</feature>
<keyword evidence="5 12" id="KW-0863">Zinc-finger</keyword>
<dbReference type="Gene3D" id="3.40.50.10810">
    <property type="entry name" value="Tandem AAA-ATPase domain"/>
    <property type="match status" value="1"/>
</dbReference>
<keyword evidence="3" id="KW-0547">Nucleotide-binding</keyword>
<dbReference type="Gene3D" id="3.40.50.300">
    <property type="entry name" value="P-loop containing nucleotide triphosphate hydrolases"/>
    <property type="match status" value="1"/>
</dbReference>
<dbReference type="InterPro" id="IPR000330">
    <property type="entry name" value="SNF2_N"/>
</dbReference>
<keyword evidence="9" id="KW-0067">ATP-binding</keyword>
<dbReference type="InterPro" id="IPR038718">
    <property type="entry name" value="SNF2-like_sf"/>
</dbReference>
<evidence type="ECO:0000256" key="6">
    <source>
        <dbReference type="ARBA" id="ARBA00022801"/>
    </source>
</evidence>
<dbReference type="GO" id="GO:0008094">
    <property type="term" value="F:ATP-dependent activity, acting on DNA"/>
    <property type="evidence" value="ECO:0007669"/>
    <property type="project" value="TreeGrafter"/>
</dbReference>
<dbReference type="SUPFAM" id="SSF52540">
    <property type="entry name" value="P-loop containing nucleoside triphosphate hydrolases"/>
    <property type="match status" value="2"/>
</dbReference>
<dbReference type="InterPro" id="IPR002464">
    <property type="entry name" value="DNA/RNA_helicase_DEAH_CS"/>
</dbReference>
<evidence type="ECO:0000259" key="14">
    <source>
        <dbReference type="PROSITE" id="PS50089"/>
    </source>
</evidence>
<feature type="domain" description="RING-type" evidence="14">
    <location>
        <begin position="763"/>
        <end position="803"/>
    </location>
</feature>
<dbReference type="Gene3D" id="3.30.40.10">
    <property type="entry name" value="Zinc/RING finger domain, C3HC4 (zinc finger)"/>
    <property type="match status" value="1"/>
</dbReference>
<evidence type="ECO:0000259" key="15">
    <source>
        <dbReference type="PROSITE" id="PS51192"/>
    </source>
</evidence>
<keyword evidence="6" id="KW-0378">Hydrolase</keyword>
<accession>A0A7S2ZR06</accession>
<keyword evidence="4" id="KW-0227">DNA damage</keyword>
<evidence type="ECO:0000256" key="13">
    <source>
        <dbReference type="SAM" id="MobiDB-lite"/>
    </source>
</evidence>
<dbReference type="GO" id="GO:0003676">
    <property type="term" value="F:nucleic acid binding"/>
    <property type="evidence" value="ECO:0007669"/>
    <property type="project" value="InterPro"/>
</dbReference>
<feature type="region of interest" description="Disordered" evidence="13">
    <location>
        <begin position="1"/>
        <end position="25"/>
    </location>
</feature>
<dbReference type="InterPro" id="IPR013083">
    <property type="entry name" value="Znf_RING/FYVE/PHD"/>
</dbReference>
<dbReference type="GO" id="GO:0016818">
    <property type="term" value="F:hydrolase activity, acting on acid anhydrides, in phosphorus-containing anhydrides"/>
    <property type="evidence" value="ECO:0007669"/>
    <property type="project" value="InterPro"/>
</dbReference>
<feature type="region of interest" description="Disordered" evidence="13">
    <location>
        <begin position="47"/>
        <end position="168"/>
    </location>
</feature>
<evidence type="ECO:0000256" key="8">
    <source>
        <dbReference type="ARBA" id="ARBA00022833"/>
    </source>
</evidence>
<evidence type="ECO:0000256" key="4">
    <source>
        <dbReference type="ARBA" id="ARBA00022763"/>
    </source>
</evidence>
<dbReference type="SMART" id="SM00910">
    <property type="entry name" value="HIRAN"/>
    <property type="match status" value="1"/>
</dbReference>
<evidence type="ECO:0000256" key="2">
    <source>
        <dbReference type="ARBA" id="ARBA00022723"/>
    </source>
</evidence>
<dbReference type="PANTHER" id="PTHR45626:SF22">
    <property type="entry name" value="DNA REPAIR PROTEIN RAD5"/>
    <property type="match status" value="1"/>
</dbReference>
<dbReference type="Pfam" id="PF00271">
    <property type="entry name" value="Helicase_C"/>
    <property type="match status" value="1"/>
</dbReference>
<feature type="domain" description="Helicase C-terminal" evidence="16">
    <location>
        <begin position="833"/>
        <end position="993"/>
    </location>
</feature>
<feature type="region of interest" description="Disordered" evidence="13">
    <location>
        <begin position="720"/>
        <end position="741"/>
    </location>
</feature>
<keyword evidence="8" id="KW-0862">Zinc</keyword>
<dbReference type="InterPro" id="IPR014001">
    <property type="entry name" value="Helicase_ATP-bd"/>
</dbReference>
<dbReference type="Pfam" id="PF13920">
    <property type="entry name" value="zf-C3HC4_3"/>
    <property type="match status" value="1"/>
</dbReference>
<evidence type="ECO:0000256" key="1">
    <source>
        <dbReference type="ARBA" id="ARBA00004123"/>
    </source>
</evidence>
<evidence type="ECO:0000256" key="7">
    <source>
        <dbReference type="ARBA" id="ARBA00022806"/>
    </source>
</evidence>
<dbReference type="SMART" id="SM00487">
    <property type="entry name" value="DEXDc"/>
    <property type="match status" value="1"/>
</dbReference>